<evidence type="ECO:0000313" key="5">
    <source>
        <dbReference type="Proteomes" id="UP000020103"/>
    </source>
</evidence>
<protein>
    <submittedName>
        <fullName evidence="4">Semialdehyde dehydrogenase, NAD binding domain protein</fullName>
    </submittedName>
</protein>
<dbReference type="PANTHER" id="PTHR46278">
    <property type="entry name" value="DEHYDROGENASE, PUTATIVE-RELATED"/>
    <property type="match status" value="1"/>
</dbReference>
<reference evidence="4 5" key="1">
    <citation type="submission" date="2013-12" db="EMBL/GenBank/DDBJ databases">
        <authorList>
            <person name="Madinger N."/>
            <person name="Lenaerts A."/>
            <person name="Ordway D."/>
            <person name="DeGroote M.A."/>
            <person name="Parker T."/>
            <person name="Sizemore C."/>
            <person name="Tallon L.J."/>
            <person name="Sadzewicz L.K."/>
            <person name="Sengamalay N."/>
            <person name="Fraser C.M."/>
            <person name="Hine E."/>
            <person name="Shefchek K.A."/>
            <person name="Das S.P."/>
            <person name="Tettelin H."/>
        </authorList>
    </citation>
    <scope>NUCLEOTIDE SEQUENCE [LARGE SCALE GENOMIC DNA]</scope>
    <source>
        <strain evidence="4 5">21</strain>
    </source>
</reference>
<dbReference type="InterPro" id="IPR036291">
    <property type="entry name" value="NAD(P)-bd_dom_sf"/>
</dbReference>
<dbReference type="Pfam" id="PF01118">
    <property type="entry name" value="Semialdhyde_dh"/>
    <property type="match status" value="1"/>
</dbReference>
<evidence type="ECO:0000256" key="1">
    <source>
        <dbReference type="ARBA" id="ARBA00010584"/>
    </source>
</evidence>
<feature type="region of interest" description="Disordered" evidence="2">
    <location>
        <begin position="77"/>
        <end position="102"/>
    </location>
</feature>
<evidence type="ECO:0000256" key="2">
    <source>
        <dbReference type="SAM" id="MobiDB-lite"/>
    </source>
</evidence>
<dbReference type="Proteomes" id="UP000020103">
    <property type="component" value="Unassembled WGS sequence"/>
</dbReference>
<name>A0A829Q6D5_9MYCO</name>
<dbReference type="AlphaFoldDB" id="A0A829Q6D5"/>
<gene>
    <name evidence="4" type="ORF">I543_0377</name>
</gene>
<dbReference type="PANTHER" id="PTHR46278:SF2">
    <property type="entry name" value="ASPARTATE-SEMIALDEHYDE DEHYDROGENASE"/>
    <property type="match status" value="1"/>
</dbReference>
<dbReference type="GO" id="GO:0016620">
    <property type="term" value="F:oxidoreductase activity, acting on the aldehyde or oxo group of donors, NAD or NADP as acceptor"/>
    <property type="evidence" value="ECO:0007669"/>
    <property type="project" value="InterPro"/>
</dbReference>
<accession>A0A829Q6D5</accession>
<dbReference type="SMART" id="SM00859">
    <property type="entry name" value="Semialdhyde_dh"/>
    <property type="match status" value="1"/>
</dbReference>
<dbReference type="SUPFAM" id="SSF51735">
    <property type="entry name" value="NAD(P)-binding Rossmann-fold domains"/>
    <property type="match status" value="1"/>
</dbReference>
<evidence type="ECO:0000259" key="3">
    <source>
        <dbReference type="SMART" id="SM00859"/>
    </source>
</evidence>
<dbReference type="EMBL" id="JAOF01000001">
    <property type="protein sequence ID" value="EUA47747.1"/>
    <property type="molecule type" value="Genomic_DNA"/>
</dbReference>
<sequence>MTSIGVVGATGQVGAVMRKLLEEREFPASSVRFFASARSEGKKLAFRGQEIEVENTETADPSGLDIALFSAGATMSRVQARGSRRPGSRSSTTRRPGARIRTCRWWSRRSTSTATCAG</sequence>
<evidence type="ECO:0000313" key="4">
    <source>
        <dbReference type="EMBL" id="EUA47747.1"/>
    </source>
</evidence>
<comment type="similarity">
    <text evidence="1">Belongs to the aspartate-semialdehyde dehydrogenase family.</text>
</comment>
<comment type="caution">
    <text evidence="4">The sequence shown here is derived from an EMBL/GenBank/DDBJ whole genome shotgun (WGS) entry which is preliminary data.</text>
</comment>
<feature type="domain" description="Semialdehyde dehydrogenase NAD-binding" evidence="3">
    <location>
        <begin position="3"/>
        <end position="103"/>
    </location>
</feature>
<dbReference type="InterPro" id="IPR000534">
    <property type="entry name" value="Semialdehyde_DH_NAD-bd"/>
</dbReference>
<dbReference type="GO" id="GO:0051287">
    <property type="term" value="F:NAD binding"/>
    <property type="evidence" value="ECO:0007669"/>
    <property type="project" value="InterPro"/>
</dbReference>
<organism evidence="4 5">
    <name type="scientific">Mycobacteroides abscessus 21</name>
    <dbReference type="NCBI Taxonomy" id="1299324"/>
    <lineage>
        <taxon>Bacteria</taxon>
        <taxon>Bacillati</taxon>
        <taxon>Actinomycetota</taxon>
        <taxon>Actinomycetes</taxon>
        <taxon>Mycobacteriales</taxon>
        <taxon>Mycobacteriaceae</taxon>
        <taxon>Mycobacteroides</taxon>
        <taxon>Mycobacteroides abscessus</taxon>
    </lineage>
</organism>
<dbReference type="Gene3D" id="3.40.50.720">
    <property type="entry name" value="NAD(P)-binding Rossmann-like Domain"/>
    <property type="match status" value="1"/>
</dbReference>
<proteinExistence type="inferred from homology"/>